<dbReference type="EMBL" id="VXAL01014709">
    <property type="protein sequence ID" value="NXK53421.1"/>
    <property type="molecule type" value="Genomic_DNA"/>
</dbReference>
<dbReference type="PROSITE" id="PS50869">
    <property type="entry name" value="BRICHOS"/>
    <property type="match status" value="1"/>
</dbReference>
<dbReference type="AlphaFoldDB" id="A0A7L0K9V1"/>
<comment type="caution">
    <text evidence="4">The sequence shown here is derived from an EMBL/GenBank/DDBJ whole genome shotgun (WGS) entry which is preliminary data.</text>
</comment>
<sequence length="131" mass="14872">NQNIKKNIRGSHGENSRYPLADTAARIGSDKHSEVWKTIQDVKTGYIATKVFTKKTCIISKADTRFFPANKQFPAPPQGDKHHYTGPQHLPPREHHYTVSKNRLHSLRPYGERIQSLCRGIPSYFAYPATG</sequence>
<evidence type="ECO:0000313" key="4">
    <source>
        <dbReference type="EMBL" id="NXK53421.1"/>
    </source>
</evidence>
<keyword evidence="1" id="KW-1015">Disulfide bond</keyword>
<evidence type="ECO:0000256" key="1">
    <source>
        <dbReference type="ARBA" id="ARBA00023157"/>
    </source>
</evidence>
<evidence type="ECO:0000259" key="3">
    <source>
        <dbReference type="PROSITE" id="PS50869"/>
    </source>
</evidence>
<feature type="non-terminal residue" evidence="4">
    <location>
        <position position="131"/>
    </location>
</feature>
<dbReference type="InterPro" id="IPR051772">
    <property type="entry name" value="Gastrokine"/>
</dbReference>
<keyword evidence="5" id="KW-1185">Reference proteome</keyword>
<feature type="domain" description="BRICHOS" evidence="3">
    <location>
        <begin position="30"/>
        <end position="126"/>
    </location>
</feature>
<dbReference type="Pfam" id="PF04089">
    <property type="entry name" value="BRICHOS"/>
    <property type="match status" value="1"/>
</dbReference>
<organism evidence="4 5">
    <name type="scientific">Chauna torquata</name>
    <name type="common">Southern screamer</name>
    <dbReference type="NCBI Taxonomy" id="30388"/>
    <lineage>
        <taxon>Eukaryota</taxon>
        <taxon>Metazoa</taxon>
        <taxon>Chordata</taxon>
        <taxon>Craniata</taxon>
        <taxon>Vertebrata</taxon>
        <taxon>Euteleostomi</taxon>
        <taxon>Archelosauria</taxon>
        <taxon>Archosauria</taxon>
        <taxon>Dinosauria</taxon>
        <taxon>Saurischia</taxon>
        <taxon>Theropoda</taxon>
        <taxon>Coelurosauria</taxon>
        <taxon>Aves</taxon>
        <taxon>Neognathae</taxon>
        <taxon>Galloanserae</taxon>
        <taxon>Anseriformes</taxon>
        <taxon>Anhimidae</taxon>
        <taxon>Chauna</taxon>
    </lineage>
</organism>
<protein>
    <submittedName>
        <fullName evidence="4">GKN1 protein</fullName>
    </submittedName>
</protein>
<proteinExistence type="predicted"/>
<evidence type="ECO:0000256" key="2">
    <source>
        <dbReference type="SAM" id="MobiDB-lite"/>
    </source>
</evidence>
<dbReference type="Proteomes" id="UP000537522">
    <property type="component" value="Unassembled WGS sequence"/>
</dbReference>
<feature type="region of interest" description="Disordered" evidence="2">
    <location>
        <begin position="69"/>
        <end position="93"/>
    </location>
</feature>
<dbReference type="InterPro" id="IPR007084">
    <property type="entry name" value="BRICHOS_dom"/>
</dbReference>
<feature type="non-terminal residue" evidence="4">
    <location>
        <position position="1"/>
    </location>
</feature>
<accession>A0A7L0K9V1</accession>
<dbReference type="SMART" id="SM01039">
    <property type="entry name" value="BRICHOS"/>
    <property type="match status" value="1"/>
</dbReference>
<dbReference type="PANTHER" id="PTHR16483">
    <property type="entry name" value="GASTROKINE 1"/>
    <property type="match status" value="1"/>
</dbReference>
<name>A0A7L0K9V1_CHATO</name>
<reference evidence="4 5" key="1">
    <citation type="submission" date="2019-09" db="EMBL/GenBank/DDBJ databases">
        <title>Bird 10,000 Genomes (B10K) Project - Family phase.</title>
        <authorList>
            <person name="Zhang G."/>
        </authorList>
    </citation>
    <scope>NUCLEOTIDE SEQUENCE [LARGE SCALE GENOMIC DNA]</scope>
    <source>
        <strain evidence="4">B10K-DU-011-36</strain>
        <tissue evidence="4">Muscle</tissue>
    </source>
</reference>
<gene>
    <name evidence="4" type="primary">Gkn1</name>
    <name evidence="4" type="ORF">CHATOR_R15074</name>
</gene>
<dbReference type="Gene3D" id="3.30.390.150">
    <property type="match status" value="1"/>
</dbReference>
<evidence type="ECO:0000313" key="5">
    <source>
        <dbReference type="Proteomes" id="UP000537522"/>
    </source>
</evidence>